<dbReference type="InParanoid" id="A0A1Y1XZJ5"/>
<sequence length="471" mass="53339">MDPLSPLIPTQETEAASNQQADNLLFSPTSPIHEQLADIPPTSLSLNTNIPSENSSINLNSPSVFSNSSSTPQLPQRNLNGTNIERTSSQTEIPNLTSSTLFYDIPNNDPLTDMLTRHATTDHRRRSLSVKKPFDNREDQEAVYEMMKQNAWRSLAVFSRKQLINATPTDLEKILFLWFCRTLSLVKLKMHSLAAGELARLGDLNSPKFNYESYPDLYPEHAPGSLVPFELSVLSARLPGFMGNIEETINRLYKIIFICKKNQLLMRKTENAEEQKRWFERESQLSLMIVNQLIEMKDNNAATLLMDQICRRFKNQPEVWSALGRLYIQAGNLKQAQVAFKRVENLATEQDPLEEVVLLNSSYIQMAEGKWEDACMTLDRVLKINHKNPAAANNFAICSLYLGRIDKAIDTLETLISFAPSTAGNSETILFNLTTLFELRSENSLDKKRKLMVEVGKWAGDGFPVDCFKLN</sequence>
<dbReference type="EMBL" id="MCFE01000338">
    <property type="protein sequence ID" value="ORX91183.1"/>
    <property type="molecule type" value="Genomic_DNA"/>
</dbReference>
<dbReference type="AlphaFoldDB" id="A0A1Y1XZJ5"/>
<comment type="caution">
    <text evidence="2">The sequence shown here is derived from an EMBL/GenBank/DDBJ whole genome shotgun (WGS) entry which is preliminary data.</text>
</comment>
<proteinExistence type="predicted"/>
<reference evidence="2 3" key="1">
    <citation type="submission" date="2016-07" db="EMBL/GenBank/DDBJ databases">
        <title>Pervasive Adenine N6-methylation of Active Genes in Fungi.</title>
        <authorList>
            <consortium name="DOE Joint Genome Institute"/>
            <person name="Mondo S.J."/>
            <person name="Dannebaum R.O."/>
            <person name="Kuo R.C."/>
            <person name="Labutti K."/>
            <person name="Haridas S."/>
            <person name="Kuo A."/>
            <person name="Salamov A."/>
            <person name="Ahrendt S.R."/>
            <person name="Lipzen A."/>
            <person name="Sullivan W."/>
            <person name="Andreopoulos W.B."/>
            <person name="Clum A."/>
            <person name="Lindquist E."/>
            <person name="Daum C."/>
            <person name="Ramamoorthy G.K."/>
            <person name="Gryganskyi A."/>
            <person name="Culley D."/>
            <person name="Magnuson J.K."/>
            <person name="James T.Y."/>
            <person name="O'Malley M.A."/>
            <person name="Stajich J.E."/>
            <person name="Spatafora J.W."/>
            <person name="Visel A."/>
            <person name="Grigoriev I.V."/>
        </authorList>
    </citation>
    <scope>NUCLEOTIDE SEQUENCE [LARGE SCALE GENOMIC DNA]</scope>
    <source>
        <strain evidence="2 3">CBS 931.73</strain>
    </source>
</reference>
<dbReference type="SUPFAM" id="SSF48452">
    <property type="entry name" value="TPR-like"/>
    <property type="match status" value="1"/>
</dbReference>
<dbReference type="InterPro" id="IPR011990">
    <property type="entry name" value="TPR-like_helical_dom_sf"/>
</dbReference>
<keyword evidence="3" id="KW-1185">Reference proteome</keyword>
<dbReference type="InterPro" id="IPR019734">
    <property type="entry name" value="TPR_rpt"/>
</dbReference>
<organism evidence="2 3">
    <name type="scientific">Basidiobolus meristosporus CBS 931.73</name>
    <dbReference type="NCBI Taxonomy" id="1314790"/>
    <lineage>
        <taxon>Eukaryota</taxon>
        <taxon>Fungi</taxon>
        <taxon>Fungi incertae sedis</taxon>
        <taxon>Zoopagomycota</taxon>
        <taxon>Entomophthoromycotina</taxon>
        <taxon>Basidiobolomycetes</taxon>
        <taxon>Basidiobolales</taxon>
        <taxon>Basidiobolaceae</taxon>
        <taxon>Basidiobolus</taxon>
    </lineage>
</organism>
<dbReference type="PANTHER" id="PTHR21581:SF6">
    <property type="entry name" value="TRAFFICKING PROTEIN PARTICLE COMPLEX SUBUNIT 12"/>
    <property type="match status" value="1"/>
</dbReference>
<evidence type="ECO:0000313" key="2">
    <source>
        <dbReference type="EMBL" id="ORX91183.1"/>
    </source>
</evidence>
<gene>
    <name evidence="2" type="ORF">K493DRAFT_53164</name>
</gene>
<dbReference type="PANTHER" id="PTHR21581">
    <property type="entry name" value="D-ALANYL-D-ALANINE CARBOXYPEPTIDASE"/>
    <property type="match status" value="1"/>
</dbReference>
<accession>A0A1Y1XZJ5</accession>
<protein>
    <submittedName>
        <fullName evidence="2">TPR-like protein</fullName>
    </submittedName>
</protein>
<dbReference type="Proteomes" id="UP000193498">
    <property type="component" value="Unassembled WGS sequence"/>
</dbReference>
<name>A0A1Y1XZJ5_9FUNG</name>
<dbReference type="STRING" id="1314790.A0A1Y1XZJ5"/>
<dbReference type="OrthoDB" id="428342at2759"/>
<dbReference type="Pfam" id="PF12895">
    <property type="entry name" value="ANAPC3"/>
    <property type="match status" value="1"/>
</dbReference>
<evidence type="ECO:0000313" key="3">
    <source>
        <dbReference type="Proteomes" id="UP000193498"/>
    </source>
</evidence>
<dbReference type="PROSITE" id="PS50005">
    <property type="entry name" value="TPR"/>
    <property type="match status" value="1"/>
</dbReference>
<dbReference type="Gene3D" id="1.25.40.10">
    <property type="entry name" value="Tetratricopeptide repeat domain"/>
    <property type="match status" value="1"/>
</dbReference>
<keyword evidence="1" id="KW-0802">TPR repeat</keyword>
<evidence type="ECO:0000256" key="1">
    <source>
        <dbReference type="PROSITE-ProRule" id="PRU00339"/>
    </source>
</evidence>
<dbReference type="SMART" id="SM00028">
    <property type="entry name" value="TPR"/>
    <property type="match status" value="3"/>
</dbReference>
<feature type="repeat" description="TPR" evidence="1">
    <location>
        <begin position="317"/>
        <end position="350"/>
    </location>
</feature>
<dbReference type="GO" id="GO:0005794">
    <property type="term" value="C:Golgi apparatus"/>
    <property type="evidence" value="ECO:0007669"/>
    <property type="project" value="TreeGrafter"/>
</dbReference>
<dbReference type="GO" id="GO:0030008">
    <property type="term" value="C:TRAPP complex"/>
    <property type="evidence" value="ECO:0007669"/>
    <property type="project" value="TreeGrafter"/>
</dbReference>